<reference evidence="1" key="1">
    <citation type="submission" date="2020-08" db="EMBL/GenBank/DDBJ databases">
        <title>Multicomponent nature underlies the extraordinary mechanical properties of spider dragline silk.</title>
        <authorList>
            <person name="Kono N."/>
            <person name="Nakamura H."/>
            <person name="Mori M."/>
            <person name="Yoshida Y."/>
            <person name="Ohtoshi R."/>
            <person name="Malay A.D."/>
            <person name="Moran D.A.P."/>
            <person name="Tomita M."/>
            <person name="Numata K."/>
            <person name="Arakawa K."/>
        </authorList>
    </citation>
    <scope>NUCLEOTIDE SEQUENCE</scope>
</reference>
<sequence length="68" mass="7824">MTESHCLTIDGICLTEETDASEDGKKMASKKEWQRGGKCPDVRTNFYRRCIREGPERAFVRSTPKERS</sequence>
<keyword evidence="2" id="KW-1185">Reference proteome</keyword>
<evidence type="ECO:0000313" key="2">
    <source>
        <dbReference type="Proteomes" id="UP000886998"/>
    </source>
</evidence>
<accession>A0A8X6XQM4</accession>
<comment type="caution">
    <text evidence="1">The sequence shown here is derived from an EMBL/GenBank/DDBJ whole genome shotgun (WGS) entry which is preliminary data.</text>
</comment>
<dbReference type="AlphaFoldDB" id="A0A8X6XQM4"/>
<dbReference type="EMBL" id="BMAV01011154">
    <property type="protein sequence ID" value="GFY56819.1"/>
    <property type="molecule type" value="Genomic_DNA"/>
</dbReference>
<dbReference type="Proteomes" id="UP000886998">
    <property type="component" value="Unassembled WGS sequence"/>
</dbReference>
<proteinExistence type="predicted"/>
<name>A0A8X6XQM4_9ARAC</name>
<organism evidence="1 2">
    <name type="scientific">Trichonephila inaurata madagascariensis</name>
    <dbReference type="NCBI Taxonomy" id="2747483"/>
    <lineage>
        <taxon>Eukaryota</taxon>
        <taxon>Metazoa</taxon>
        <taxon>Ecdysozoa</taxon>
        <taxon>Arthropoda</taxon>
        <taxon>Chelicerata</taxon>
        <taxon>Arachnida</taxon>
        <taxon>Araneae</taxon>
        <taxon>Araneomorphae</taxon>
        <taxon>Entelegynae</taxon>
        <taxon>Araneoidea</taxon>
        <taxon>Nephilidae</taxon>
        <taxon>Trichonephila</taxon>
        <taxon>Trichonephila inaurata</taxon>
    </lineage>
</organism>
<evidence type="ECO:0000313" key="1">
    <source>
        <dbReference type="EMBL" id="GFY56819.1"/>
    </source>
</evidence>
<gene>
    <name evidence="1" type="ORF">TNIN_468941</name>
</gene>
<protein>
    <submittedName>
        <fullName evidence="1">Uncharacterized protein</fullName>
    </submittedName>
</protein>